<evidence type="ECO:0000256" key="1">
    <source>
        <dbReference type="ARBA" id="ARBA00004651"/>
    </source>
</evidence>
<evidence type="ECO:0000256" key="5">
    <source>
        <dbReference type="ARBA" id="ARBA00022692"/>
    </source>
</evidence>
<gene>
    <name evidence="10" type="ORF">E4O86_12905</name>
</gene>
<reference evidence="10" key="1">
    <citation type="submission" date="2019-03" db="EMBL/GenBank/DDBJ databases">
        <title>Afifella sp. nov., isolated from activated sludge.</title>
        <authorList>
            <person name="Li Q."/>
            <person name="Liu Y."/>
        </authorList>
    </citation>
    <scope>NUCLEOTIDE SEQUENCE</scope>
    <source>
        <strain evidence="10">L72</strain>
    </source>
</reference>
<keyword evidence="4" id="KW-1003">Cell membrane</keyword>
<dbReference type="AlphaFoldDB" id="A0A964T587"/>
<evidence type="ECO:0000256" key="7">
    <source>
        <dbReference type="ARBA" id="ARBA00023136"/>
    </source>
</evidence>
<evidence type="ECO:0000256" key="6">
    <source>
        <dbReference type="ARBA" id="ARBA00022989"/>
    </source>
</evidence>
<dbReference type="GO" id="GO:0055085">
    <property type="term" value="P:transmembrane transport"/>
    <property type="evidence" value="ECO:0007669"/>
    <property type="project" value="InterPro"/>
</dbReference>
<dbReference type="RefSeq" id="WP_161140960.1">
    <property type="nucleotide sequence ID" value="NZ_SPKJ01000043.1"/>
</dbReference>
<keyword evidence="5 8" id="KW-0812">Transmembrane</keyword>
<name>A0A964T587_9HYPH</name>
<dbReference type="PROSITE" id="PS50928">
    <property type="entry name" value="ABC_TM1"/>
    <property type="match status" value="1"/>
</dbReference>
<feature type="domain" description="ABC transmembrane type-1" evidence="9">
    <location>
        <begin position="75"/>
        <end position="281"/>
    </location>
</feature>
<feature type="transmembrane region" description="Helical" evidence="8">
    <location>
        <begin position="204"/>
        <end position="233"/>
    </location>
</feature>
<comment type="caution">
    <text evidence="10">The sequence shown here is derived from an EMBL/GenBank/DDBJ whole genome shotgun (WGS) entry which is preliminary data.</text>
</comment>
<evidence type="ECO:0000256" key="8">
    <source>
        <dbReference type="RuleBase" id="RU363032"/>
    </source>
</evidence>
<dbReference type="Proteomes" id="UP000773614">
    <property type="component" value="Unassembled WGS sequence"/>
</dbReference>
<dbReference type="Gene3D" id="1.10.3720.10">
    <property type="entry name" value="MetI-like"/>
    <property type="match status" value="1"/>
</dbReference>
<comment type="similarity">
    <text evidence="2">Belongs to the binding-protein-dependent transport system permease family. CysTW subfamily.</text>
</comment>
<dbReference type="PANTHER" id="PTHR42929">
    <property type="entry name" value="INNER MEMBRANE ABC TRANSPORTER PERMEASE PROTEIN YDCU-RELATED-RELATED"/>
    <property type="match status" value="1"/>
</dbReference>
<dbReference type="Pfam" id="PF00528">
    <property type="entry name" value="BPD_transp_1"/>
    <property type="match status" value="1"/>
</dbReference>
<comment type="subcellular location">
    <subcellularLocation>
        <location evidence="1 8">Cell membrane</location>
        <topology evidence="1 8">Multi-pass membrane protein</topology>
    </subcellularLocation>
</comment>
<feature type="transmembrane region" description="Helical" evidence="8">
    <location>
        <begin position="74"/>
        <end position="98"/>
    </location>
</feature>
<evidence type="ECO:0000256" key="2">
    <source>
        <dbReference type="ARBA" id="ARBA00007069"/>
    </source>
</evidence>
<dbReference type="GO" id="GO:0005886">
    <property type="term" value="C:plasma membrane"/>
    <property type="evidence" value="ECO:0007669"/>
    <property type="project" value="UniProtKB-SubCell"/>
</dbReference>
<dbReference type="PANTHER" id="PTHR42929:SF5">
    <property type="entry name" value="ABC TRANSPORTER PERMEASE PROTEIN"/>
    <property type="match status" value="1"/>
</dbReference>
<dbReference type="CDD" id="cd06261">
    <property type="entry name" value="TM_PBP2"/>
    <property type="match status" value="1"/>
</dbReference>
<protein>
    <submittedName>
        <fullName evidence="10">ABC transporter permease</fullName>
    </submittedName>
</protein>
<evidence type="ECO:0000256" key="4">
    <source>
        <dbReference type="ARBA" id="ARBA00022475"/>
    </source>
</evidence>
<feature type="transmembrane region" description="Helical" evidence="8">
    <location>
        <begin position="160"/>
        <end position="183"/>
    </location>
</feature>
<keyword evidence="6 8" id="KW-1133">Transmembrane helix</keyword>
<proteinExistence type="inferred from homology"/>
<feature type="transmembrane region" description="Helical" evidence="8">
    <location>
        <begin position="263"/>
        <end position="284"/>
    </location>
</feature>
<evidence type="ECO:0000313" key="11">
    <source>
        <dbReference type="Proteomes" id="UP000773614"/>
    </source>
</evidence>
<accession>A0A964T587</accession>
<sequence>MTPAAGMSERRERRDARAGARRDWFPLALGVPAALALALFFVVPVGGMVAVSFTGAEPLSSYARFFASAAATTILRNTVLVAAAVTVTTALIAVPFCLAVRALPPLAGRIALLAVVTPLWISSLVRTYSWFYLLSREGVVNAALTGTGIVSEPLQLLFNWGAVGVGMVHVLLPYMILPVANAVAAIEPELLRAGRSLGAGPLRLFATVILPLIARGLATGGLIVFVLAVGFYITPIMLGGRGNVMLAVYVDMLVNVALNWPNAAAAAVILVGIVAALLAAAAALSRLRFARPAR</sequence>
<dbReference type="SUPFAM" id="SSF161098">
    <property type="entry name" value="MetI-like"/>
    <property type="match status" value="1"/>
</dbReference>
<dbReference type="OrthoDB" id="9807047at2"/>
<keyword evidence="11" id="KW-1185">Reference proteome</keyword>
<keyword evidence="7 8" id="KW-0472">Membrane</keyword>
<keyword evidence="3 8" id="KW-0813">Transport</keyword>
<evidence type="ECO:0000313" key="10">
    <source>
        <dbReference type="EMBL" id="MYZ48609.1"/>
    </source>
</evidence>
<feature type="transmembrane region" description="Helical" evidence="8">
    <location>
        <begin position="24"/>
        <end position="54"/>
    </location>
</feature>
<evidence type="ECO:0000256" key="3">
    <source>
        <dbReference type="ARBA" id="ARBA00022448"/>
    </source>
</evidence>
<organism evidence="10 11">
    <name type="scientific">Propylenella binzhouense</name>
    <dbReference type="NCBI Taxonomy" id="2555902"/>
    <lineage>
        <taxon>Bacteria</taxon>
        <taxon>Pseudomonadati</taxon>
        <taxon>Pseudomonadota</taxon>
        <taxon>Alphaproteobacteria</taxon>
        <taxon>Hyphomicrobiales</taxon>
        <taxon>Propylenellaceae</taxon>
        <taxon>Propylenella</taxon>
    </lineage>
</organism>
<dbReference type="InterPro" id="IPR035906">
    <property type="entry name" value="MetI-like_sf"/>
</dbReference>
<feature type="transmembrane region" description="Helical" evidence="8">
    <location>
        <begin position="110"/>
        <end position="131"/>
    </location>
</feature>
<dbReference type="EMBL" id="SPKJ01000043">
    <property type="protein sequence ID" value="MYZ48609.1"/>
    <property type="molecule type" value="Genomic_DNA"/>
</dbReference>
<dbReference type="InterPro" id="IPR000515">
    <property type="entry name" value="MetI-like"/>
</dbReference>
<evidence type="ECO:0000259" key="9">
    <source>
        <dbReference type="PROSITE" id="PS50928"/>
    </source>
</evidence>